<sequence length="219" mass="24789">MKKKRLAQLEQRVINAEQRAADAEAKIQTLTRQQNVVAKCTPTVKVESAEPVAPGAEPTTLTLSGYGDIKFYGDVEFNMDGASSSGSLTSVKTTANKDWAPGNNERWDINGRLLLGFDGMRKMDNGRFAGFSVQPLADLNGKMNLDDAVFFFGQENDWKVKVGRFRSLRYVPVESGYVRGILREHRQRSVQRRLRLYLHDEGRARSEQQRRQLPDEQNP</sequence>
<dbReference type="Pfam" id="PF16966">
    <property type="entry name" value="Porin_8"/>
    <property type="match status" value="1"/>
</dbReference>
<dbReference type="AlphaFoldDB" id="W1DPV6"/>
<feature type="coiled-coil region" evidence="1">
    <location>
        <begin position="6"/>
        <end position="33"/>
    </location>
</feature>
<dbReference type="Proteomes" id="UP000019183">
    <property type="component" value="Unassembled WGS sequence"/>
</dbReference>
<comment type="caution">
    <text evidence="2">The sequence shown here is derived from an EMBL/GenBank/DDBJ whole genome shotgun (WGS) entry which is preliminary data.</text>
</comment>
<keyword evidence="1" id="KW-0175">Coiled coil</keyword>
<reference evidence="2" key="1">
    <citation type="submission" date="2013-10" db="EMBL/GenBank/DDBJ databases">
        <title>Antibiotic resistance diversity of beta-lactamase producers in the General Hospital Vienna.</title>
        <authorList>
            <person name="Barisic I."/>
            <person name="Mitteregger D."/>
            <person name="Hirschl A.M."/>
            <person name="Noehammer C."/>
            <person name="Wiesinger-Mayr H."/>
        </authorList>
    </citation>
    <scope>NUCLEOTIDE SEQUENCE [LARGE SCALE GENOMIC DNA]</scope>
    <source>
        <strain evidence="2">IS43</strain>
    </source>
</reference>
<evidence type="ECO:0000313" key="2">
    <source>
        <dbReference type="EMBL" id="CDL11433.1"/>
    </source>
</evidence>
<evidence type="ECO:0000313" key="3">
    <source>
        <dbReference type="Proteomes" id="UP000019183"/>
    </source>
</evidence>
<evidence type="ECO:0000256" key="1">
    <source>
        <dbReference type="SAM" id="Coils"/>
    </source>
</evidence>
<accession>W1DPV6</accession>
<dbReference type="InterPro" id="IPR016963">
    <property type="entry name" value="Glycoporin_RafY"/>
</dbReference>
<proteinExistence type="predicted"/>
<protein>
    <submittedName>
        <fullName evidence="2">Glycoporin</fullName>
    </submittedName>
</protein>
<name>W1DPV6_KLEPN</name>
<organism evidence="2 3">
    <name type="scientific">Klebsiella pneumoniae IS43</name>
    <dbReference type="NCBI Taxonomy" id="1432552"/>
    <lineage>
        <taxon>Bacteria</taxon>
        <taxon>Pseudomonadati</taxon>
        <taxon>Pseudomonadota</taxon>
        <taxon>Gammaproteobacteria</taxon>
        <taxon>Enterobacterales</taxon>
        <taxon>Enterobacteriaceae</taxon>
        <taxon>Klebsiella/Raoultella group</taxon>
        <taxon>Klebsiella</taxon>
        <taxon>Klebsiella pneumoniae complex</taxon>
    </lineage>
</organism>
<dbReference type="EMBL" id="CBWK010000658">
    <property type="protein sequence ID" value="CDL11433.1"/>
    <property type="molecule type" value="Genomic_DNA"/>
</dbReference>
<keyword evidence="3" id="KW-1185">Reference proteome</keyword>